<dbReference type="EMBL" id="JAWDGP010001678">
    <property type="protein sequence ID" value="KAK3789312.1"/>
    <property type="molecule type" value="Genomic_DNA"/>
</dbReference>
<reference evidence="1" key="1">
    <citation type="journal article" date="2023" name="G3 (Bethesda)">
        <title>A reference genome for the long-term kleptoplast-retaining sea slug Elysia crispata morphotype clarki.</title>
        <authorList>
            <person name="Eastman K.E."/>
            <person name="Pendleton A.L."/>
            <person name="Shaikh M.A."/>
            <person name="Suttiyut T."/>
            <person name="Ogas R."/>
            <person name="Tomko P."/>
            <person name="Gavelis G."/>
            <person name="Widhalm J.R."/>
            <person name="Wisecaver J.H."/>
        </authorList>
    </citation>
    <scope>NUCLEOTIDE SEQUENCE</scope>
    <source>
        <strain evidence="1">ECLA1</strain>
    </source>
</reference>
<sequence>MVVGTVHANRIGLPKDLIQQPVNREKFLRNLCYSLAPRGNTGRLAQQVAPVQANNLDRLTGRHFPVLYDEQEGKKRGYCVVYYARLARLEQAEMS</sequence>
<comment type="caution">
    <text evidence="1">The sequence shown here is derived from an EMBL/GenBank/DDBJ whole genome shotgun (WGS) entry which is preliminary data.</text>
</comment>
<evidence type="ECO:0000313" key="2">
    <source>
        <dbReference type="Proteomes" id="UP001283361"/>
    </source>
</evidence>
<dbReference type="AlphaFoldDB" id="A0AAE1AM90"/>
<gene>
    <name evidence="1" type="ORF">RRG08_001702</name>
</gene>
<keyword evidence="2" id="KW-1185">Reference proteome</keyword>
<accession>A0AAE1AM90</accession>
<protein>
    <submittedName>
        <fullName evidence="1">Uncharacterized protein</fullName>
    </submittedName>
</protein>
<dbReference type="Proteomes" id="UP001283361">
    <property type="component" value="Unassembled WGS sequence"/>
</dbReference>
<name>A0AAE1AM90_9GAST</name>
<organism evidence="1 2">
    <name type="scientific">Elysia crispata</name>
    <name type="common">lettuce slug</name>
    <dbReference type="NCBI Taxonomy" id="231223"/>
    <lineage>
        <taxon>Eukaryota</taxon>
        <taxon>Metazoa</taxon>
        <taxon>Spiralia</taxon>
        <taxon>Lophotrochozoa</taxon>
        <taxon>Mollusca</taxon>
        <taxon>Gastropoda</taxon>
        <taxon>Heterobranchia</taxon>
        <taxon>Euthyneura</taxon>
        <taxon>Panpulmonata</taxon>
        <taxon>Sacoglossa</taxon>
        <taxon>Placobranchoidea</taxon>
        <taxon>Plakobranchidae</taxon>
        <taxon>Elysia</taxon>
    </lineage>
</organism>
<evidence type="ECO:0000313" key="1">
    <source>
        <dbReference type="EMBL" id="KAK3789312.1"/>
    </source>
</evidence>
<proteinExistence type="predicted"/>